<evidence type="ECO:0000256" key="2">
    <source>
        <dbReference type="ARBA" id="ARBA00022630"/>
    </source>
</evidence>
<dbReference type="GO" id="GO:0004499">
    <property type="term" value="F:N,N-dimethylaniline monooxygenase activity"/>
    <property type="evidence" value="ECO:0007669"/>
    <property type="project" value="InterPro"/>
</dbReference>
<dbReference type="Pfam" id="PF00743">
    <property type="entry name" value="FMO-like"/>
    <property type="match status" value="2"/>
</dbReference>
<dbReference type="InterPro" id="IPR000960">
    <property type="entry name" value="Flavin_mOase"/>
</dbReference>
<comment type="similarity">
    <text evidence="1">Belongs to the FMO family.</text>
</comment>
<gene>
    <name evidence="6" type="ORF">FISHEDRAFT_24246</name>
</gene>
<dbReference type="Proteomes" id="UP000054144">
    <property type="component" value="Unassembled WGS sequence"/>
</dbReference>
<dbReference type="EMBL" id="KN881942">
    <property type="protein sequence ID" value="KIY47401.1"/>
    <property type="molecule type" value="Genomic_DNA"/>
</dbReference>
<dbReference type="GO" id="GO:0050660">
    <property type="term" value="F:flavin adenine dinucleotide binding"/>
    <property type="evidence" value="ECO:0007669"/>
    <property type="project" value="InterPro"/>
</dbReference>
<dbReference type="OrthoDB" id="66881at2759"/>
<accession>A0A0D7ABU3</accession>
<keyword evidence="4" id="KW-0521">NADP</keyword>
<reference evidence="6 7" key="1">
    <citation type="journal article" date="2015" name="Fungal Genet. Biol.">
        <title>Evolution of novel wood decay mechanisms in Agaricales revealed by the genome sequences of Fistulina hepatica and Cylindrobasidium torrendii.</title>
        <authorList>
            <person name="Floudas D."/>
            <person name="Held B.W."/>
            <person name="Riley R."/>
            <person name="Nagy L.G."/>
            <person name="Koehler G."/>
            <person name="Ransdell A.S."/>
            <person name="Younus H."/>
            <person name="Chow J."/>
            <person name="Chiniquy J."/>
            <person name="Lipzen A."/>
            <person name="Tritt A."/>
            <person name="Sun H."/>
            <person name="Haridas S."/>
            <person name="LaButti K."/>
            <person name="Ohm R.A."/>
            <person name="Kues U."/>
            <person name="Blanchette R.A."/>
            <person name="Grigoriev I.V."/>
            <person name="Minto R.E."/>
            <person name="Hibbett D.S."/>
        </authorList>
    </citation>
    <scope>NUCLEOTIDE SEQUENCE [LARGE SCALE GENOMIC DNA]</scope>
    <source>
        <strain evidence="6 7">ATCC 64428</strain>
    </source>
</reference>
<evidence type="ECO:0000313" key="7">
    <source>
        <dbReference type="Proteomes" id="UP000054144"/>
    </source>
</evidence>
<keyword evidence="7" id="KW-1185">Reference proteome</keyword>
<evidence type="ECO:0000256" key="1">
    <source>
        <dbReference type="ARBA" id="ARBA00009183"/>
    </source>
</evidence>
<evidence type="ECO:0000256" key="5">
    <source>
        <dbReference type="ARBA" id="ARBA00023002"/>
    </source>
</evidence>
<dbReference type="SUPFAM" id="SSF51905">
    <property type="entry name" value="FAD/NAD(P)-binding domain"/>
    <property type="match status" value="2"/>
</dbReference>
<evidence type="ECO:0000256" key="4">
    <source>
        <dbReference type="ARBA" id="ARBA00022857"/>
    </source>
</evidence>
<feature type="non-terminal residue" evidence="6">
    <location>
        <position position="444"/>
    </location>
</feature>
<evidence type="ECO:0000313" key="6">
    <source>
        <dbReference type="EMBL" id="KIY47401.1"/>
    </source>
</evidence>
<name>A0A0D7ABU3_9AGAR</name>
<keyword evidence="3" id="KW-0274">FAD</keyword>
<dbReference type="Gene3D" id="3.50.50.60">
    <property type="entry name" value="FAD/NAD(P)-binding domain"/>
    <property type="match status" value="2"/>
</dbReference>
<evidence type="ECO:0000256" key="3">
    <source>
        <dbReference type="ARBA" id="ARBA00022827"/>
    </source>
</evidence>
<keyword evidence="5" id="KW-0560">Oxidoreductase</keyword>
<feature type="non-terminal residue" evidence="6">
    <location>
        <position position="1"/>
    </location>
</feature>
<dbReference type="AlphaFoldDB" id="A0A0D7ABU3"/>
<keyword evidence="2" id="KW-0285">Flavoprotein</keyword>
<dbReference type="PANTHER" id="PTHR23023">
    <property type="entry name" value="DIMETHYLANILINE MONOOXYGENASE"/>
    <property type="match status" value="1"/>
</dbReference>
<dbReference type="InterPro" id="IPR020946">
    <property type="entry name" value="Flavin_mOase-like"/>
</dbReference>
<organism evidence="6 7">
    <name type="scientific">Fistulina hepatica ATCC 64428</name>
    <dbReference type="NCBI Taxonomy" id="1128425"/>
    <lineage>
        <taxon>Eukaryota</taxon>
        <taxon>Fungi</taxon>
        <taxon>Dikarya</taxon>
        <taxon>Basidiomycota</taxon>
        <taxon>Agaricomycotina</taxon>
        <taxon>Agaricomycetes</taxon>
        <taxon>Agaricomycetidae</taxon>
        <taxon>Agaricales</taxon>
        <taxon>Fistulinaceae</taxon>
        <taxon>Fistulina</taxon>
    </lineage>
</organism>
<dbReference type="InterPro" id="IPR036188">
    <property type="entry name" value="FAD/NAD-bd_sf"/>
</dbReference>
<proteinExistence type="inferred from homology"/>
<dbReference type="PRINTS" id="PR00370">
    <property type="entry name" value="FMOXYGENASE"/>
</dbReference>
<sequence length="444" mass="49224">IAVIGAGPAGLTTLKTLLERSKPGDSVVAFEARERLGGIWNPSPAVRGEIPFSPCYDYLHTNLPYAIMEYSDTAYPVDTPIFPPAATVWKYLDDYAEKFALKPHIHFNTTVKNMDWIATSKSWSVLLSTGETRSFEHVIVCSGHFRKPRYPEIPGLQPWVDNGKALHSAWYRNPDDFGTARRVLVVGDGASGVDITSDIARSPSVDMAIQSTLGKAHAGLGPPYSDRGNIVIKGPVARIDGDVVHFQDGTIDARIDACIVATGYQFSYPFINPKVLRSEDVTGFSPSTDPHLGLRNTSYSIFPLAKHIFPVGSLLPPTSLAFVGLLLRGSPFSTFEAQALAVAHAIEHPNALDMAQEIEDIDCRRKALAEINGEDNSYIATVWHRLSFDEGFVYRDSLFAFAGIDRRVEQWEKDVWHSLEELKIEWRARLRAGTAEERLRGIRE</sequence>
<protein>
    <submittedName>
        <fullName evidence="6">FAD/NAD(P)-binding domain-containing protein</fullName>
    </submittedName>
</protein>
<dbReference type="GO" id="GO:0050661">
    <property type="term" value="F:NADP binding"/>
    <property type="evidence" value="ECO:0007669"/>
    <property type="project" value="InterPro"/>
</dbReference>
<dbReference type="InterPro" id="IPR050346">
    <property type="entry name" value="FMO-like"/>
</dbReference>